<organism evidence="3 4">
    <name type="scientific">Apodospora peruviana</name>
    <dbReference type="NCBI Taxonomy" id="516989"/>
    <lineage>
        <taxon>Eukaryota</taxon>
        <taxon>Fungi</taxon>
        <taxon>Dikarya</taxon>
        <taxon>Ascomycota</taxon>
        <taxon>Pezizomycotina</taxon>
        <taxon>Sordariomycetes</taxon>
        <taxon>Sordariomycetidae</taxon>
        <taxon>Sordariales</taxon>
        <taxon>Lasiosphaeriaceae</taxon>
        <taxon>Apodospora</taxon>
    </lineage>
</organism>
<dbReference type="GO" id="GO:0016301">
    <property type="term" value="F:kinase activity"/>
    <property type="evidence" value="ECO:0007669"/>
    <property type="project" value="UniProtKB-KW"/>
</dbReference>
<protein>
    <submittedName>
        <fullName evidence="3">Kinase-like domain-containing protein</fullName>
    </submittedName>
</protein>
<keyword evidence="3" id="KW-0418">Kinase</keyword>
<evidence type="ECO:0000256" key="1">
    <source>
        <dbReference type="SAM" id="MobiDB-lite"/>
    </source>
</evidence>
<reference evidence="3" key="1">
    <citation type="journal article" date="2023" name="Mol. Phylogenet. Evol.">
        <title>Genome-scale phylogeny and comparative genomics of the fungal order Sordariales.</title>
        <authorList>
            <person name="Hensen N."/>
            <person name="Bonometti L."/>
            <person name="Westerberg I."/>
            <person name="Brannstrom I.O."/>
            <person name="Guillou S."/>
            <person name="Cros-Aarteil S."/>
            <person name="Calhoun S."/>
            <person name="Haridas S."/>
            <person name="Kuo A."/>
            <person name="Mondo S."/>
            <person name="Pangilinan J."/>
            <person name="Riley R."/>
            <person name="LaButti K."/>
            <person name="Andreopoulos B."/>
            <person name="Lipzen A."/>
            <person name="Chen C."/>
            <person name="Yan M."/>
            <person name="Daum C."/>
            <person name="Ng V."/>
            <person name="Clum A."/>
            <person name="Steindorff A."/>
            <person name="Ohm R.A."/>
            <person name="Martin F."/>
            <person name="Silar P."/>
            <person name="Natvig D.O."/>
            <person name="Lalanne C."/>
            <person name="Gautier V."/>
            <person name="Ament-Velasquez S.L."/>
            <person name="Kruys A."/>
            <person name="Hutchinson M.I."/>
            <person name="Powell A.J."/>
            <person name="Barry K."/>
            <person name="Miller A.N."/>
            <person name="Grigoriev I.V."/>
            <person name="Debuchy R."/>
            <person name="Gladieux P."/>
            <person name="Hiltunen Thoren M."/>
            <person name="Johannesson H."/>
        </authorList>
    </citation>
    <scope>NUCLEOTIDE SEQUENCE</scope>
    <source>
        <strain evidence="3">CBS 118394</strain>
    </source>
</reference>
<keyword evidence="3" id="KW-0808">Transferase</keyword>
<dbReference type="AlphaFoldDB" id="A0AAE0I137"/>
<proteinExistence type="predicted"/>
<dbReference type="EMBL" id="JAUEDM010000006">
    <property type="protein sequence ID" value="KAK3315651.1"/>
    <property type="molecule type" value="Genomic_DNA"/>
</dbReference>
<dbReference type="Gene3D" id="3.90.1200.10">
    <property type="match status" value="1"/>
</dbReference>
<reference evidence="3" key="2">
    <citation type="submission" date="2023-06" db="EMBL/GenBank/DDBJ databases">
        <authorList>
            <consortium name="Lawrence Berkeley National Laboratory"/>
            <person name="Haridas S."/>
            <person name="Hensen N."/>
            <person name="Bonometti L."/>
            <person name="Westerberg I."/>
            <person name="Brannstrom I.O."/>
            <person name="Guillou S."/>
            <person name="Cros-Aarteil S."/>
            <person name="Calhoun S."/>
            <person name="Kuo A."/>
            <person name="Mondo S."/>
            <person name="Pangilinan J."/>
            <person name="Riley R."/>
            <person name="Labutti K."/>
            <person name="Andreopoulos B."/>
            <person name="Lipzen A."/>
            <person name="Chen C."/>
            <person name="Yanf M."/>
            <person name="Daum C."/>
            <person name="Ng V."/>
            <person name="Clum A."/>
            <person name="Steindorff A."/>
            <person name="Ohm R."/>
            <person name="Martin F."/>
            <person name="Silar P."/>
            <person name="Natvig D."/>
            <person name="Lalanne C."/>
            <person name="Gautier V."/>
            <person name="Ament-Velasquez S.L."/>
            <person name="Kruys A."/>
            <person name="Hutchinson M.I."/>
            <person name="Powell A.J."/>
            <person name="Barry K."/>
            <person name="Miller A.N."/>
            <person name="Grigoriev I.V."/>
            <person name="Debuchy R."/>
            <person name="Gladieux P."/>
            <person name="Thoren M.H."/>
            <person name="Johannesson H."/>
        </authorList>
    </citation>
    <scope>NUCLEOTIDE SEQUENCE</scope>
    <source>
        <strain evidence="3">CBS 118394</strain>
    </source>
</reference>
<dbReference type="SUPFAM" id="SSF56112">
    <property type="entry name" value="Protein kinase-like (PK-like)"/>
    <property type="match status" value="1"/>
</dbReference>
<evidence type="ECO:0000313" key="4">
    <source>
        <dbReference type="Proteomes" id="UP001283341"/>
    </source>
</evidence>
<dbReference type="InterPro" id="IPR011009">
    <property type="entry name" value="Kinase-like_dom_sf"/>
</dbReference>
<dbReference type="Proteomes" id="UP001283341">
    <property type="component" value="Unassembled WGS sequence"/>
</dbReference>
<sequence>MAETTALNTAATPPHRVIKLKSDKLPPWLRLRIWTGQFVYHRKAGGGMGKIVRIPFGKVVKFNTTRNELDAIEYVRIHTTIPVPELYEVYEQPNGSITLVMEWLPGDGAEYAAMTPERVRVFGRQLSGYLQQLRSLEPPSPNFIGSVNGQGPLRDHRLGNIPFGPSHNIDDFHSYLRLGGPLEAWTGGPEVQAVHRRQDYKVKFTHADLNPTNIQYHNGRIVGIIDWETAGWYPEYWEYTKMHWLDRPPFQKFFDAVEGEGAIDKYHDELKAERDIWRLISMWRYDDYYGNPENAAAVVKGSGNRMDSSNEVDSGESIEATRPVECLTKEREVLKPHQGDVQGDVEPRNPERATSGLGG</sequence>
<evidence type="ECO:0000259" key="2">
    <source>
        <dbReference type="Pfam" id="PF01636"/>
    </source>
</evidence>
<feature type="compositionally biased region" description="Basic and acidic residues" evidence="1">
    <location>
        <begin position="327"/>
        <end position="338"/>
    </location>
</feature>
<gene>
    <name evidence="3" type="ORF">B0H66DRAFT_565704</name>
</gene>
<keyword evidence="4" id="KW-1185">Reference proteome</keyword>
<accession>A0AAE0I137</accession>
<dbReference type="CDD" id="cd05120">
    <property type="entry name" value="APH_ChoK_like"/>
    <property type="match status" value="1"/>
</dbReference>
<dbReference type="InterPro" id="IPR002575">
    <property type="entry name" value="Aminoglycoside_PTrfase"/>
</dbReference>
<feature type="region of interest" description="Disordered" evidence="1">
    <location>
        <begin position="300"/>
        <end position="359"/>
    </location>
</feature>
<dbReference type="Pfam" id="PF01636">
    <property type="entry name" value="APH"/>
    <property type="match status" value="1"/>
</dbReference>
<comment type="caution">
    <text evidence="3">The sequence shown here is derived from an EMBL/GenBank/DDBJ whole genome shotgun (WGS) entry which is preliminary data.</text>
</comment>
<dbReference type="InterPro" id="IPR051678">
    <property type="entry name" value="AGP_Transferase"/>
</dbReference>
<dbReference type="PANTHER" id="PTHR21310:SF15">
    <property type="entry name" value="AMINOGLYCOSIDE PHOSPHOTRANSFERASE DOMAIN-CONTAINING PROTEIN"/>
    <property type="match status" value="1"/>
</dbReference>
<feature type="domain" description="Aminoglycoside phosphotransferase" evidence="2">
    <location>
        <begin position="39"/>
        <end position="261"/>
    </location>
</feature>
<name>A0AAE0I137_9PEZI</name>
<evidence type="ECO:0000313" key="3">
    <source>
        <dbReference type="EMBL" id="KAK3315651.1"/>
    </source>
</evidence>
<dbReference type="PANTHER" id="PTHR21310">
    <property type="entry name" value="AMINOGLYCOSIDE PHOSPHOTRANSFERASE-RELATED-RELATED"/>
    <property type="match status" value="1"/>
</dbReference>